<feature type="chain" id="PRO_5047420488" description="Bacterial repeat domain-containing protein" evidence="1">
    <location>
        <begin position="24"/>
        <end position="932"/>
    </location>
</feature>
<evidence type="ECO:0000259" key="2">
    <source>
        <dbReference type="Pfam" id="PF18998"/>
    </source>
</evidence>
<evidence type="ECO:0000313" key="3">
    <source>
        <dbReference type="EMBL" id="MFC3195726.1"/>
    </source>
</evidence>
<dbReference type="Pfam" id="PF18998">
    <property type="entry name" value="Flg_new_2"/>
    <property type="match status" value="1"/>
</dbReference>
<gene>
    <name evidence="3" type="ORF">ACFODZ_15835</name>
</gene>
<dbReference type="Gene3D" id="2.120.10.30">
    <property type="entry name" value="TolB, C-terminal domain"/>
    <property type="match status" value="1"/>
</dbReference>
<keyword evidence="1" id="KW-0732">Signal</keyword>
<dbReference type="SUPFAM" id="SSF82171">
    <property type="entry name" value="DPP6 N-terminal domain-like"/>
    <property type="match status" value="2"/>
</dbReference>
<accession>A0ABV7JI10</accession>
<name>A0ABV7JI10_9GAMM</name>
<comment type="caution">
    <text evidence="3">The sequence shown here is derived from an EMBL/GenBank/DDBJ whole genome shotgun (WGS) entry which is preliminary data.</text>
</comment>
<dbReference type="RefSeq" id="WP_077412510.1">
    <property type="nucleotide sequence ID" value="NZ_JBHRTS010000010.1"/>
</dbReference>
<dbReference type="InterPro" id="IPR044060">
    <property type="entry name" value="Bacterial_rp_domain"/>
</dbReference>
<feature type="signal peptide" evidence="1">
    <location>
        <begin position="1"/>
        <end position="23"/>
    </location>
</feature>
<dbReference type="EMBL" id="JBHRTS010000010">
    <property type="protein sequence ID" value="MFC3195726.1"/>
    <property type="molecule type" value="Genomic_DNA"/>
</dbReference>
<sequence length="932" mass="100745">MRFFTLKIWSATGFLLFAGLAQSQLISWLSEATGQAGDIANNTSYGAQISTNGRYVTFGSHASNLINGDDNGLSDVFIRDLQLGNTTLVTSRSDGSQLSSFVSAYSKPTSDGRYVAFVSDDETLPNNQGSVYDHIYLKDLVTGTLTNLSEYGNGLYFDTYNGVHLSDDGQFITFASSDAIDPLQTSFRYQVYRKNLTNNTYELLSISADGLAVADDYTAVAGVSDNGRYVLMASEATNLTNDVILNSRDNLFLRDTQNNTTTLINITPTGQSSAFDDFSIPAAVSNTGVVVFITSQGDLVANDNNGRDDVFVYDNGIINRISLDLNGHELTDGFPSGVDISGDGSRIVFSHNASNLVSNDANDFYDLFSYDPTTETLSLITVNEQNVSANGYSAGSDLSLNGNRLTLISAASDFNQQQVLPGETEIFVHQFSTAQFTKVSTPLFDPHTIIDDISVAFSSSDQMWVVFNTKAANMTPDPVDPAFSHLYLLNRHSNDIQLLVENAGVNGISPSGRFVVFSSNYFHPGGTLDLGSSHIYLYDRQDDSILAIDEGVLAQVNDAGLVVFQTIKSIAANDLNTTYDIYLFDPVTQNISLVSEDLNGLAATGVQPSIGGTGANTFVVFDSESDELVPADTNGFGDVFIKQLPSGPITRVSQTAAGTEGNDQSNSADISADGSQITFITRASNLTTDDYSQAGDSQVLMYDRINTTLSLASKNESGLPLYSDNASIYYSSVSDSGRYVAYKFTESTFDGIDFAGDDDRRDDLVLYDSQTDTGRIISLSNQGQHVDSIVGIRMQVMENTTVTPARIGVLFTARQTPEWTAVANHPGHEELFLYQQGGPDLNLQVVVEGFGQVAGTSGINCDMSCTYDFPLGTELTLVATPDQGMHFVGWSVDFGNCVDQTNPCALMMERDKVLTAHFTDPSEVIFINGFDD</sequence>
<feature type="domain" description="Bacterial repeat" evidence="2">
    <location>
        <begin position="871"/>
        <end position="920"/>
    </location>
</feature>
<reference evidence="4" key="1">
    <citation type="journal article" date="2019" name="Int. J. Syst. Evol. Microbiol.">
        <title>The Global Catalogue of Microorganisms (GCM) 10K type strain sequencing project: providing services to taxonomists for standard genome sequencing and annotation.</title>
        <authorList>
            <consortium name="The Broad Institute Genomics Platform"/>
            <consortium name="The Broad Institute Genome Sequencing Center for Infectious Disease"/>
            <person name="Wu L."/>
            <person name="Ma J."/>
        </authorList>
    </citation>
    <scope>NUCLEOTIDE SEQUENCE [LARGE SCALE GENOMIC DNA]</scope>
    <source>
        <strain evidence="4">KCTC 42953</strain>
    </source>
</reference>
<protein>
    <recommendedName>
        <fullName evidence="2">Bacterial repeat domain-containing protein</fullName>
    </recommendedName>
</protein>
<proteinExistence type="predicted"/>
<evidence type="ECO:0000256" key="1">
    <source>
        <dbReference type="SAM" id="SignalP"/>
    </source>
</evidence>
<dbReference type="Proteomes" id="UP001595533">
    <property type="component" value="Unassembled WGS sequence"/>
</dbReference>
<keyword evidence="4" id="KW-1185">Reference proteome</keyword>
<dbReference type="InterPro" id="IPR011042">
    <property type="entry name" value="6-blade_b-propeller_TolB-like"/>
</dbReference>
<evidence type="ECO:0000313" key="4">
    <source>
        <dbReference type="Proteomes" id="UP001595533"/>
    </source>
</evidence>
<organism evidence="3 4">
    <name type="scientific">Marinicella sediminis</name>
    <dbReference type="NCBI Taxonomy" id="1792834"/>
    <lineage>
        <taxon>Bacteria</taxon>
        <taxon>Pseudomonadati</taxon>
        <taxon>Pseudomonadota</taxon>
        <taxon>Gammaproteobacteria</taxon>
        <taxon>Lysobacterales</taxon>
        <taxon>Marinicellaceae</taxon>
        <taxon>Marinicella</taxon>
    </lineage>
</organism>